<keyword evidence="4" id="KW-1185">Reference proteome</keyword>
<dbReference type="PANTHER" id="PTHR36834:SF1">
    <property type="entry name" value="INTEGRAL MEMBRANE PROTEIN"/>
    <property type="match status" value="1"/>
</dbReference>
<feature type="transmembrane region" description="Helical" evidence="1">
    <location>
        <begin position="52"/>
        <end position="69"/>
    </location>
</feature>
<keyword evidence="1" id="KW-1133">Transmembrane helix</keyword>
<proteinExistence type="predicted"/>
<evidence type="ECO:0000313" key="4">
    <source>
        <dbReference type="Proteomes" id="UP000294545"/>
    </source>
</evidence>
<dbReference type="AlphaFoldDB" id="A0A4R1MY26"/>
<comment type="caution">
    <text evidence="3">The sequence shown here is derived from an EMBL/GenBank/DDBJ whole genome shotgun (WGS) entry which is preliminary data.</text>
</comment>
<dbReference type="EMBL" id="SMGQ01000011">
    <property type="protein sequence ID" value="TCK98177.1"/>
    <property type="molecule type" value="Genomic_DNA"/>
</dbReference>
<dbReference type="InterPro" id="IPR006976">
    <property type="entry name" value="VanZ-like"/>
</dbReference>
<feature type="transmembrane region" description="Helical" evidence="1">
    <location>
        <begin position="130"/>
        <end position="147"/>
    </location>
</feature>
<reference evidence="3 4" key="1">
    <citation type="submission" date="2019-03" db="EMBL/GenBank/DDBJ databases">
        <title>Genomic Encyclopedia of Type Strains, Phase IV (KMG-IV): sequencing the most valuable type-strain genomes for metagenomic binning, comparative biology and taxonomic classification.</title>
        <authorList>
            <person name="Goeker M."/>
        </authorList>
    </citation>
    <scope>NUCLEOTIDE SEQUENCE [LARGE SCALE GENOMIC DNA]</scope>
    <source>
        <strain evidence="3 4">DSM 24176</strain>
    </source>
</reference>
<feature type="transmembrane region" description="Helical" evidence="1">
    <location>
        <begin position="99"/>
        <end position="118"/>
    </location>
</feature>
<gene>
    <name evidence="3" type="ORF">EDC19_0595</name>
</gene>
<sequence>MMVQAWLVFREAVIIILIMIPFALIWGYCLFKKRYTHYGSKKESIVTVIRDVLLILSIIGILLVTIYPFRWGVPSTLQLIPIVSSYDVLINSAHISTPIRILGFNIVLFIPFGFFLGWKLSYHKNPQIKTILFGALLSSFVEVTQFLLPLDRTANIDDIILNTVGTFIGVYALIKLQKKFPNVFKTFNA</sequence>
<dbReference type="OrthoDB" id="9805025at2"/>
<dbReference type="RefSeq" id="WP_132280290.1">
    <property type="nucleotide sequence ID" value="NZ_SMGQ01000011.1"/>
</dbReference>
<protein>
    <submittedName>
        <fullName evidence="3">Glycopeptide antibiotics resistance protein</fullName>
    </submittedName>
</protein>
<evidence type="ECO:0000313" key="3">
    <source>
        <dbReference type="EMBL" id="TCK98177.1"/>
    </source>
</evidence>
<organism evidence="3 4">
    <name type="scientific">Natranaerovirga hydrolytica</name>
    <dbReference type="NCBI Taxonomy" id="680378"/>
    <lineage>
        <taxon>Bacteria</taxon>
        <taxon>Bacillati</taxon>
        <taxon>Bacillota</taxon>
        <taxon>Clostridia</taxon>
        <taxon>Lachnospirales</taxon>
        <taxon>Natranaerovirgaceae</taxon>
        <taxon>Natranaerovirga</taxon>
    </lineage>
</organism>
<name>A0A4R1MY26_9FIRM</name>
<keyword evidence="1" id="KW-0472">Membrane</keyword>
<feature type="transmembrane region" description="Helical" evidence="1">
    <location>
        <begin position="12"/>
        <end position="31"/>
    </location>
</feature>
<evidence type="ECO:0000259" key="2">
    <source>
        <dbReference type="Pfam" id="PF04892"/>
    </source>
</evidence>
<accession>A0A4R1MY26</accession>
<feature type="domain" description="VanZ-like" evidence="2">
    <location>
        <begin position="55"/>
        <end position="173"/>
    </location>
</feature>
<feature type="transmembrane region" description="Helical" evidence="1">
    <location>
        <begin position="159"/>
        <end position="176"/>
    </location>
</feature>
<dbReference type="Proteomes" id="UP000294545">
    <property type="component" value="Unassembled WGS sequence"/>
</dbReference>
<dbReference type="InterPro" id="IPR053150">
    <property type="entry name" value="Teicoplanin_resist-assoc"/>
</dbReference>
<dbReference type="Pfam" id="PF04892">
    <property type="entry name" value="VanZ"/>
    <property type="match status" value="1"/>
</dbReference>
<dbReference type="PANTHER" id="PTHR36834">
    <property type="entry name" value="MEMBRANE PROTEIN-RELATED"/>
    <property type="match status" value="1"/>
</dbReference>
<keyword evidence="1" id="KW-0812">Transmembrane</keyword>
<evidence type="ECO:0000256" key="1">
    <source>
        <dbReference type="SAM" id="Phobius"/>
    </source>
</evidence>